<feature type="binding site" evidence="3">
    <location>
        <position position="255"/>
    </location>
    <ligand>
        <name>Zn(2+)</name>
        <dbReference type="ChEBI" id="CHEBI:29105"/>
    </ligand>
</feature>
<dbReference type="InterPro" id="IPR010914">
    <property type="entry name" value="RsgA_GTPase_dom"/>
</dbReference>
<dbReference type="Proteomes" id="UP000066624">
    <property type="component" value="Chromosome"/>
</dbReference>
<keyword evidence="1 3" id="KW-0547">Nucleotide-binding</keyword>
<dbReference type="GO" id="GO:0005525">
    <property type="term" value="F:GTP binding"/>
    <property type="evidence" value="ECO:0007669"/>
    <property type="project" value="UniProtKB-UniRule"/>
</dbReference>
<comment type="function">
    <text evidence="3">One of several proteins that assist in the late maturation steps of the functional core of the 30S ribosomal subunit. Helps release RbfA from mature subunits. May play a role in the assembly of ribosomal proteins into the subunit. Circularly permuted GTPase that catalyzes slow GTP hydrolysis, GTPase activity is stimulated by the 30S ribosomal subunit.</text>
</comment>
<dbReference type="STRING" id="1579979.WM2015_1539"/>
<dbReference type="Gene3D" id="3.40.50.300">
    <property type="entry name" value="P-loop containing nucleotide triphosphate hydrolases"/>
    <property type="match status" value="1"/>
</dbReference>
<dbReference type="EC" id="3.6.1.-" evidence="3"/>
<gene>
    <name evidence="3" type="primary">rsgA</name>
    <name evidence="4" type="ORF">WM2015_1539</name>
</gene>
<dbReference type="InterPro" id="IPR027417">
    <property type="entry name" value="P-loop_NTPase"/>
</dbReference>
<dbReference type="NCBIfam" id="TIGR00157">
    <property type="entry name" value="ribosome small subunit-dependent GTPase A"/>
    <property type="match status" value="1"/>
</dbReference>
<keyword evidence="3" id="KW-0378">Hydrolase</keyword>
<evidence type="ECO:0000256" key="1">
    <source>
        <dbReference type="ARBA" id="ARBA00022741"/>
    </source>
</evidence>
<dbReference type="PANTHER" id="PTHR32120:SF11">
    <property type="entry name" value="SMALL RIBOSOMAL SUBUNIT BIOGENESIS GTPASE RSGA 1, MITOCHONDRIAL-RELATED"/>
    <property type="match status" value="1"/>
</dbReference>
<comment type="subcellular location">
    <subcellularLocation>
        <location evidence="3">Cytoplasm</location>
    </subcellularLocation>
</comment>
<dbReference type="PATRIC" id="fig|1579979.3.peg.1579"/>
<feature type="binding site" evidence="3">
    <location>
        <position position="253"/>
    </location>
    <ligand>
        <name>Zn(2+)</name>
        <dbReference type="ChEBI" id="CHEBI:29105"/>
    </ligand>
</feature>
<evidence type="ECO:0000313" key="5">
    <source>
        <dbReference type="Proteomes" id="UP000066624"/>
    </source>
</evidence>
<dbReference type="SUPFAM" id="SSF52540">
    <property type="entry name" value="P-loop containing nucleoside triphosphate hydrolases"/>
    <property type="match status" value="1"/>
</dbReference>
<dbReference type="InterPro" id="IPR030378">
    <property type="entry name" value="G_CP_dom"/>
</dbReference>
<dbReference type="Pfam" id="PF03193">
    <property type="entry name" value="RsgA_GTPase"/>
    <property type="match status" value="1"/>
</dbReference>
<keyword evidence="3" id="KW-0479">Metal-binding</keyword>
<name>A0A0K0XW27_9GAMM</name>
<evidence type="ECO:0000256" key="2">
    <source>
        <dbReference type="ARBA" id="ARBA00023134"/>
    </source>
</evidence>
<dbReference type="GO" id="GO:0003924">
    <property type="term" value="F:GTPase activity"/>
    <property type="evidence" value="ECO:0007669"/>
    <property type="project" value="UniProtKB-UniRule"/>
</dbReference>
<dbReference type="GO" id="GO:0042274">
    <property type="term" value="P:ribosomal small subunit biogenesis"/>
    <property type="evidence" value="ECO:0007669"/>
    <property type="project" value="UniProtKB-UniRule"/>
</dbReference>
<protein>
    <recommendedName>
        <fullName evidence="3">Small ribosomal subunit biogenesis GTPase RsgA</fullName>
        <ecNumber evidence="3">3.6.1.-</ecNumber>
    </recommendedName>
</protein>
<reference evidence="4 5" key="1">
    <citation type="submission" date="2015-07" db="EMBL/GenBank/DDBJ databases">
        <authorList>
            <person name="Noorani M."/>
        </authorList>
    </citation>
    <scope>NUCLEOTIDE SEQUENCE [LARGE SCALE GENOMIC DNA]</scope>
    <source>
        <strain evidence="4 5">KCTC 42284</strain>
    </source>
</reference>
<dbReference type="HAMAP" id="MF_01820">
    <property type="entry name" value="GTPase_RsgA"/>
    <property type="match status" value="1"/>
</dbReference>
<keyword evidence="3" id="KW-0963">Cytoplasm</keyword>
<dbReference type="GO" id="GO:0005737">
    <property type="term" value="C:cytoplasm"/>
    <property type="evidence" value="ECO:0007669"/>
    <property type="project" value="UniProtKB-SubCell"/>
</dbReference>
<dbReference type="EMBL" id="CP012154">
    <property type="protein sequence ID" value="AKS41909.1"/>
    <property type="molecule type" value="Genomic_DNA"/>
</dbReference>
<organism evidence="4 5">
    <name type="scientific">Wenzhouxiangella marina</name>
    <dbReference type="NCBI Taxonomy" id="1579979"/>
    <lineage>
        <taxon>Bacteria</taxon>
        <taxon>Pseudomonadati</taxon>
        <taxon>Pseudomonadota</taxon>
        <taxon>Gammaproteobacteria</taxon>
        <taxon>Chromatiales</taxon>
        <taxon>Wenzhouxiangellaceae</taxon>
        <taxon>Wenzhouxiangella</taxon>
    </lineage>
</organism>
<dbReference type="GO" id="GO:0046872">
    <property type="term" value="F:metal ion binding"/>
    <property type="evidence" value="ECO:0007669"/>
    <property type="project" value="UniProtKB-KW"/>
</dbReference>
<keyword evidence="2 3" id="KW-0342">GTP-binding</keyword>
<dbReference type="CDD" id="cd01854">
    <property type="entry name" value="YjeQ_EngC"/>
    <property type="match status" value="1"/>
</dbReference>
<comment type="subunit">
    <text evidence="3">Monomer. Associates with 30S ribosomal subunit, binds 16S rRNA.</text>
</comment>
<keyword evidence="3" id="KW-0862">Zinc</keyword>
<dbReference type="KEGG" id="wma:WM2015_1539"/>
<feature type="binding site" evidence="3">
    <location>
        <position position="248"/>
    </location>
    <ligand>
        <name>Zn(2+)</name>
        <dbReference type="ChEBI" id="CHEBI:29105"/>
    </ligand>
</feature>
<feature type="binding site" evidence="3">
    <location>
        <begin position="165"/>
        <end position="173"/>
    </location>
    <ligand>
        <name>GTP</name>
        <dbReference type="ChEBI" id="CHEBI:37565"/>
    </ligand>
</feature>
<keyword evidence="3" id="KW-0690">Ribosome biogenesis</keyword>
<dbReference type="PROSITE" id="PS50936">
    <property type="entry name" value="ENGC_GTPASE"/>
    <property type="match status" value="1"/>
</dbReference>
<keyword evidence="5" id="KW-1185">Reference proteome</keyword>
<comment type="cofactor">
    <cofactor evidence="3">
        <name>Zn(2+)</name>
        <dbReference type="ChEBI" id="CHEBI:29105"/>
    </cofactor>
    <text evidence="3">Binds 1 zinc ion per subunit.</text>
</comment>
<dbReference type="InterPro" id="IPR004881">
    <property type="entry name" value="Ribosome_biogen_GTPase_RsgA"/>
</dbReference>
<dbReference type="OrthoDB" id="9809485at2"/>
<dbReference type="RefSeq" id="WP_049725511.1">
    <property type="nucleotide sequence ID" value="NZ_CP012154.1"/>
</dbReference>
<dbReference type="PROSITE" id="PS51721">
    <property type="entry name" value="G_CP"/>
    <property type="match status" value="1"/>
</dbReference>
<comment type="similarity">
    <text evidence="3">Belongs to the TRAFAC class YlqF/YawG GTPase family. RsgA subfamily.</text>
</comment>
<dbReference type="PANTHER" id="PTHR32120">
    <property type="entry name" value="SMALL RIBOSOMAL SUBUNIT BIOGENESIS GTPASE RSGA"/>
    <property type="match status" value="1"/>
</dbReference>
<dbReference type="AlphaFoldDB" id="A0A0K0XW27"/>
<feature type="binding site" evidence="3">
    <location>
        <position position="261"/>
    </location>
    <ligand>
        <name>Zn(2+)</name>
        <dbReference type="ChEBI" id="CHEBI:29105"/>
    </ligand>
</feature>
<proteinExistence type="inferred from homology"/>
<evidence type="ECO:0000313" key="4">
    <source>
        <dbReference type="EMBL" id="AKS41909.1"/>
    </source>
</evidence>
<dbReference type="GO" id="GO:0019843">
    <property type="term" value="F:rRNA binding"/>
    <property type="evidence" value="ECO:0007669"/>
    <property type="project" value="UniProtKB-KW"/>
</dbReference>
<sequence length="293" mass="32465">MSTRATVLEAWANRAVAETVDGRLVAFHFPRRLERPLPGDEILLNERDELDELLPRRNRFGRGDNRGQFRPIAANLDQTLIVIAAEPAPSPDLLHRYLAASRICGIEPIIVLNKTDLPTPSQAPFDELEGLIELGYSVIRTCCTHASGIDGLAERLEGRTSLIAGQSGVGKTSLVNALIPELDRQTGALSQVTGKGRHTTTSARLCHLPEDSGWLVDTPGVWEYGLWQMTPRELLRGFPEFLEASDGCRFRDCSHQHEPGCGVRAAVEAGVIPDFRYRAWLRLLDEQARLSRS</sequence>
<feature type="binding site" evidence="3">
    <location>
        <begin position="113"/>
        <end position="116"/>
    </location>
    <ligand>
        <name>GTP</name>
        <dbReference type="ChEBI" id="CHEBI:37565"/>
    </ligand>
</feature>
<keyword evidence="3" id="KW-0694">RNA-binding</keyword>
<evidence type="ECO:0000256" key="3">
    <source>
        <dbReference type="HAMAP-Rule" id="MF_01820"/>
    </source>
</evidence>
<dbReference type="Gene3D" id="1.10.40.50">
    <property type="entry name" value="Probable gtpase engc, domain 3"/>
    <property type="match status" value="1"/>
</dbReference>
<keyword evidence="3" id="KW-0699">rRNA-binding</keyword>
<accession>A0A0K0XW27</accession>